<dbReference type="GO" id="GO:0045944">
    <property type="term" value="P:positive regulation of transcription by RNA polymerase II"/>
    <property type="evidence" value="ECO:0007669"/>
    <property type="project" value="InterPro"/>
</dbReference>
<comment type="subcellular location">
    <subcellularLocation>
        <location evidence="1">Nucleus</location>
    </subcellularLocation>
</comment>
<dbReference type="GO" id="GO:0000977">
    <property type="term" value="F:RNA polymerase II transcription regulatory region sequence-specific DNA binding"/>
    <property type="evidence" value="ECO:0007669"/>
    <property type="project" value="InterPro"/>
</dbReference>
<dbReference type="Gene3D" id="3.40.1810.10">
    <property type="entry name" value="Transcription factor, MADS-box"/>
    <property type="match status" value="1"/>
</dbReference>
<dbReference type="PROSITE" id="PS50066">
    <property type="entry name" value="MADS_BOX_2"/>
    <property type="match status" value="1"/>
</dbReference>
<dbReference type="InterPro" id="IPR002487">
    <property type="entry name" value="TF_Kbox"/>
</dbReference>
<dbReference type="SMART" id="SM00432">
    <property type="entry name" value="MADS"/>
    <property type="match status" value="1"/>
</dbReference>
<keyword evidence="3" id="KW-0238">DNA-binding</keyword>
<dbReference type="PANTHER" id="PTHR48019">
    <property type="entry name" value="SERUM RESPONSE FACTOR HOMOLOG"/>
    <property type="match status" value="1"/>
</dbReference>
<accession>A0AAP0REF9</accession>
<dbReference type="Pfam" id="PF01486">
    <property type="entry name" value="K-box"/>
    <property type="match status" value="1"/>
</dbReference>
<gene>
    <name evidence="8" type="ORF">L1049_005560</name>
</gene>
<reference evidence="8 9" key="1">
    <citation type="journal article" date="2024" name="Plant J.">
        <title>Genome sequences and population genomics reveal climatic adaptation and genomic divergence between two closely related sweetgum species.</title>
        <authorList>
            <person name="Xu W.Q."/>
            <person name="Ren C.Q."/>
            <person name="Zhang X.Y."/>
            <person name="Comes H.P."/>
            <person name="Liu X.H."/>
            <person name="Li Y.G."/>
            <person name="Kettle C.J."/>
            <person name="Jalonen R."/>
            <person name="Gaisberger H."/>
            <person name="Ma Y.Z."/>
            <person name="Qiu Y.X."/>
        </authorList>
    </citation>
    <scope>NUCLEOTIDE SEQUENCE [LARGE SCALE GENOMIC DNA]</scope>
    <source>
        <strain evidence="8">Hangzhou</strain>
    </source>
</reference>
<evidence type="ECO:0000259" key="7">
    <source>
        <dbReference type="PROSITE" id="PS51297"/>
    </source>
</evidence>
<dbReference type="CDD" id="cd00265">
    <property type="entry name" value="MADS_MEF2_like"/>
    <property type="match status" value="1"/>
</dbReference>
<name>A0AAP0REF9_LIQFO</name>
<comment type="caution">
    <text evidence="8">The sequence shown here is derived from an EMBL/GenBank/DDBJ whole genome shotgun (WGS) entry which is preliminary data.</text>
</comment>
<evidence type="ECO:0000256" key="3">
    <source>
        <dbReference type="ARBA" id="ARBA00023125"/>
    </source>
</evidence>
<dbReference type="PROSITE" id="PS51297">
    <property type="entry name" value="K_BOX"/>
    <property type="match status" value="1"/>
</dbReference>
<evidence type="ECO:0000313" key="9">
    <source>
        <dbReference type="Proteomes" id="UP001415857"/>
    </source>
</evidence>
<evidence type="ECO:0000256" key="1">
    <source>
        <dbReference type="ARBA" id="ARBA00004123"/>
    </source>
</evidence>
<dbReference type="PRINTS" id="PR00404">
    <property type="entry name" value="MADSDOMAIN"/>
</dbReference>
<dbReference type="InterPro" id="IPR033896">
    <property type="entry name" value="MEF2-like_N"/>
</dbReference>
<dbReference type="SUPFAM" id="SSF55455">
    <property type="entry name" value="SRF-like"/>
    <property type="match status" value="1"/>
</dbReference>
<evidence type="ECO:0000313" key="8">
    <source>
        <dbReference type="EMBL" id="KAK9276029.1"/>
    </source>
</evidence>
<dbReference type="PROSITE" id="PS00350">
    <property type="entry name" value="MADS_BOX_1"/>
    <property type="match status" value="1"/>
</dbReference>
<keyword evidence="5" id="KW-0539">Nucleus</keyword>
<keyword evidence="4" id="KW-0804">Transcription</keyword>
<dbReference type="InterPro" id="IPR002100">
    <property type="entry name" value="TF_MADSbox"/>
</dbReference>
<evidence type="ECO:0000256" key="5">
    <source>
        <dbReference type="ARBA" id="ARBA00023242"/>
    </source>
</evidence>
<dbReference type="GO" id="GO:0005634">
    <property type="term" value="C:nucleus"/>
    <property type="evidence" value="ECO:0007669"/>
    <property type="project" value="UniProtKB-SubCell"/>
</dbReference>
<dbReference type="GO" id="GO:0003700">
    <property type="term" value="F:DNA-binding transcription factor activity"/>
    <property type="evidence" value="ECO:0007669"/>
    <property type="project" value="InterPro"/>
</dbReference>
<protein>
    <submittedName>
        <fullName evidence="8">Uncharacterized protein</fullName>
    </submittedName>
</protein>
<dbReference type="InterPro" id="IPR050142">
    <property type="entry name" value="MADS-box/MEF2_TF"/>
</dbReference>
<dbReference type="EMBL" id="JBBPBK010000010">
    <property type="protein sequence ID" value="KAK9276029.1"/>
    <property type="molecule type" value="Genomic_DNA"/>
</dbReference>
<keyword evidence="9" id="KW-1185">Reference proteome</keyword>
<dbReference type="Pfam" id="PF00319">
    <property type="entry name" value="SRF-TF"/>
    <property type="match status" value="1"/>
</dbReference>
<keyword evidence="2" id="KW-0805">Transcription regulation</keyword>
<dbReference type="Proteomes" id="UP001415857">
    <property type="component" value="Unassembled WGS sequence"/>
</dbReference>
<organism evidence="8 9">
    <name type="scientific">Liquidambar formosana</name>
    <name type="common">Formosan gum</name>
    <dbReference type="NCBI Taxonomy" id="63359"/>
    <lineage>
        <taxon>Eukaryota</taxon>
        <taxon>Viridiplantae</taxon>
        <taxon>Streptophyta</taxon>
        <taxon>Embryophyta</taxon>
        <taxon>Tracheophyta</taxon>
        <taxon>Spermatophyta</taxon>
        <taxon>Magnoliopsida</taxon>
        <taxon>eudicotyledons</taxon>
        <taxon>Gunneridae</taxon>
        <taxon>Pentapetalae</taxon>
        <taxon>Saxifragales</taxon>
        <taxon>Altingiaceae</taxon>
        <taxon>Liquidambar</taxon>
    </lineage>
</organism>
<evidence type="ECO:0000256" key="4">
    <source>
        <dbReference type="ARBA" id="ARBA00023163"/>
    </source>
</evidence>
<dbReference type="GO" id="GO:0046983">
    <property type="term" value="F:protein dimerization activity"/>
    <property type="evidence" value="ECO:0007669"/>
    <property type="project" value="InterPro"/>
</dbReference>
<feature type="domain" description="K-box" evidence="7">
    <location>
        <begin position="86"/>
        <end position="176"/>
    </location>
</feature>
<evidence type="ECO:0000256" key="2">
    <source>
        <dbReference type="ARBA" id="ARBA00023015"/>
    </source>
</evidence>
<feature type="domain" description="MADS-box" evidence="6">
    <location>
        <begin position="1"/>
        <end position="61"/>
    </location>
</feature>
<sequence length="200" mass="23328">MGRKKVELRRIEDKSSRQVTFSKRRKGLMKKAREISILCDVQVALVIFSSRGKLYEFCHGSSLAKILEHYWSRFEDRNASKGVYETENYPSENANHWTYKELQQIVQRDLEGPNVEHLTLTDLVQLERELGAALTQIRSRKTQLMIELISTLHEKERMLSEENELLEKQIEAILKHDGVEQAKEVDLGRPHQKATLSLLR</sequence>
<proteinExistence type="predicted"/>
<evidence type="ECO:0000259" key="6">
    <source>
        <dbReference type="PROSITE" id="PS50066"/>
    </source>
</evidence>
<dbReference type="AlphaFoldDB" id="A0AAP0REF9"/>
<dbReference type="InterPro" id="IPR036879">
    <property type="entry name" value="TF_MADSbox_sf"/>
</dbReference>